<dbReference type="PANTHER" id="PTHR10491:SF4">
    <property type="entry name" value="METHIONINE ADENOSYLTRANSFERASE 2 SUBUNIT BETA"/>
    <property type="match status" value="1"/>
</dbReference>
<proteinExistence type="inferred from homology"/>
<dbReference type="PANTHER" id="PTHR10491">
    <property type="entry name" value="DTDP-4-DEHYDRORHAMNOSE REDUCTASE"/>
    <property type="match status" value="1"/>
</dbReference>
<comment type="catalytic activity">
    <reaction evidence="5 6">
        <text>dTDP-beta-L-rhamnose + NADP(+) = dTDP-4-dehydro-beta-L-rhamnose + NADPH + H(+)</text>
        <dbReference type="Rhea" id="RHEA:21796"/>
        <dbReference type="ChEBI" id="CHEBI:15378"/>
        <dbReference type="ChEBI" id="CHEBI:57510"/>
        <dbReference type="ChEBI" id="CHEBI:57783"/>
        <dbReference type="ChEBI" id="CHEBI:58349"/>
        <dbReference type="ChEBI" id="CHEBI:62830"/>
        <dbReference type="EC" id="1.1.1.133"/>
    </reaction>
</comment>
<gene>
    <name evidence="8" type="ORF">GCM10010923_23120</name>
</gene>
<dbReference type="RefSeq" id="WP_188642834.1">
    <property type="nucleotide sequence ID" value="NZ_BMID01000001.1"/>
</dbReference>
<evidence type="ECO:0000256" key="4">
    <source>
        <dbReference type="ARBA" id="ARBA00017099"/>
    </source>
</evidence>
<evidence type="ECO:0000256" key="5">
    <source>
        <dbReference type="ARBA" id="ARBA00048200"/>
    </source>
</evidence>
<evidence type="ECO:0000259" key="7">
    <source>
        <dbReference type="Pfam" id="PF04321"/>
    </source>
</evidence>
<dbReference type="Pfam" id="PF04321">
    <property type="entry name" value="RmlD_sub_bind"/>
    <property type="match status" value="1"/>
</dbReference>
<dbReference type="NCBIfam" id="TIGR01214">
    <property type="entry name" value="rmlD"/>
    <property type="match status" value="1"/>
</dbReference>
<dbReference type="SUPFAM" id="SSF51735">
    <property type="entry name" value="NAD(P)-binding Rossmann-fold domains"/>
    <property type="match status" value="1"/>
</dbReference>
<keyword evidence="9" id="KW-1185">Reference proteome</keyword>
<dbReference type="InterPro" id="IPR005913">
    <property type="entry name" value="dTDP_dehydrorham_reduct"/>
</dbReference>
<comment type="similarity">
    <text evidence="2 6">Belongs to the dTDP-4-dehydrorhamnose reductase family.</text>
</comment>
<name>A0ABQ1FGG0_9SPHN</name>
<protein>
    <recommendedName>
        <fullName evidence="4 6">dTDP-4-dehydrorhamnose reductase</fullName>
        <ecNumber evidence="3 6">1.1.1.133</ecNumber>
    </recommendedName>
</protein>
<evidence type="ECO:0000313" key="9">
    <source>
        <dbReference type="Proteomes" id="UP000603317"/>
    </source>
</evidence>
<reference evidence="9" key="1">
    <citation type="journal article" date="2019" name="Int. J. Syst. Evol. Microbiol.">
        <title>The Global Catalogue of Microorganisms (GCM) 10K type strain sequencing project: providing services to taxonomists for standard genome sequencing and annotation.</title>
        <authorList>
            <consortium name="The Broad Institute Genomics Platform"/>
            <consortium name="The Broad Institute Genome Sequencing Center for Infectious Disease"/>
            <person name="Wu L."/>
            <person name="Ma J."/>
        </authorList>
    </citation>
    <scope>NUCLEOTIDE SEQUENCE [LARGE SCALE GENOMIC DNA]</scope>
    <source>
        <strain evidence="9">CGMCC 1.15297</strain>
    </source>
</reference>
<keyword evidence="6" id="KW-0560">Oxidoreductase</keyword>
<organism evidence="8 9">
    <name type="scientific">Blastomonas marina</name>
    <dbReference type="NCBI Taxonomy" id="1867408"/>
    <lineage>
        <taxon>Bacteria</taxon>
        <taxon>Pseudomonadati</taxon>
        <taxon>Pseudomonadota</taxon>
        <taxon>Alphaproteobacteria</taxon>
        <taxon>Sphingomonadales</taxon>
        <taxon>Sphingomonadaceae</taxon>
        <taxon>Blastomonas</taxon>
    </lineage>
</organism>
<dbReference type="EC" id="1.1.1.133" evidence="3 6"/>
<dbReference type="InterPro" id="IPR036291">
    <property type="entry name" value="NAD(P)-bd_dom_sf"/>
</dbReference>
<dbReference type="Gene3D" id="3.40.50.720">
    <property type="entry name" value="NAD(P)-binding Rossmann-like Domain"/>
    <property type="match status" value="1"/>
</dbReference>
<feature type="domain" description="RmlD-like substrate binding" evidence="7">
    <location>
        <begin position="1"/>
        <end position="288"/>
    </location>
</feature>
<evidence type="ECO:0000256" key="2">
    <source>
        <dbReference type="ARBA" id="ARBA00010944"/>
    </source>
</evidence>
<dbReference type="Proteomes" id="UP000603317">
    <property type="component" value="Unassembled WGS sequence"/>
</dbReference>
<comment type="pathway">
    <text evidence="1 6">Carbohydrate biosynthesis; dTDP-L-rhamnose biosynthesis.</text>
</comment>
<sequence>MKILVTGREGQVARSLAERNSAHELVFAARPDFDLADPVGIARTIMDTKPDLIVSAAAYTAVDQAEDEPELARLINGTAPGHIGRAAADIGAAVLHLSTDYVFDGSGEQAWREDDPTGPIGVYGATKLAGEEALAMSGATYAILRTAWVYSPFGNNFVKTMLRLAGSRDALNVVHDQFGNPTSALDIADALLAVAGCWSKDPDRGANETYHFAGTGSTNWADFARAIFAESAKHGGPSCAVTGIPASEYPTKAARPANSRLDSAKFAETFGHSAPRWQDSLSETVARLLG</sequence>
<evidence type="ECO:0000256" key="6">
    <source>
        <dbReference type="RuleBase" id="RU364082"/>
    </source>
</evidence>
<accession>A0ABQ1FGG0</accession>
<dbReference type="CDD" id="cd05254">
    <property type="entry name" value="dTDP_HR_like_SDR_e"/>
    <property type="match status" value="1"/>
</dbReference>
<dbReference type="Gene3D" id="3.90.25.10">
    <property type="entry name" value="UDP-galactose 4-epimerase, domain 1"/>
    <property type="match status" value="1"/>
</dbReference>
<evidence type="ECO:0000256" key="1">
    <source>
        <dbReference type="ARBA" id="ARBA00004781"/>
    </source>
</evidence>
<evidence type="ECO:0000256" key="3">
    <source>
        <dbReference type="ARBA" id="ARBA00012929"/>
    </source>
</evidence>
<dbReference type="InterPro" id="IPR029903">
    <property type="entry name" value="RmlD-like-bd"/>
</dbReference>
<comment type="caution">
    <text evidence="8">The sequence shown here is derived from an EMBL/GenBank/DDBJ whole genome shotgun (WGS) entry which is preliminary data.</text>
</comment>
<keyword evidence="6" id="KW-0521">NADP</keyword>
<dbReference type="EMBL" id="BMID01000001">
    <property type="protein sequence ID" value="GGA11853.1"/>
    <property type="molecule type" value="Genomic_DNA"/>
</dbReference>
<comment type="cofactor">
    <cofactor evidence="6">
        <name>Mg(2+)</name>
        <dbReference type="ChEBI" id="CHEBI:18420"/>
    </cofactor>
    <text evidence="6">Binds 1 Mg(2+) ion per monomer.</text>
</comment>
<comment type="function">
    <text evidence="6">Catalyzes the reduction of dTDP-6-deoxy-L-lyxo-4-hexulose to yield dTDP-L-rhamnose.</text>
</comment>
<evidence type="ECO:0000313" key="8">
    <source>
        <dbReference type="EMBL" id="GGA11853.1"/>
    </source>
</evidence>